<feature type="transmembrane region" description="Helical" evidence="7">
    <location>
        <begin position="21"/>
        <end position="42"/>
    </location>
</feature>
<feature type="domain" description="Rhodopsin" evidence="8">
    <location>
        <begin position="40"/>
        <end position="289"/>
    </location>
</feature>
<reference evidence="9" key="1">
    <citation type="journal article" date="2023" name="Genome Biol. Evol.">
        <title>First Whole Genome Sequence and Flow Cytometry Genome Size Data for the Lichen-Forming Fungus Ramalina farinacea (Ascomycota).</title>
        <authorList>
            <person name="Llewellyn T."/>
            <person name="Mian S."/>
            <person name="Hill R."/>
            <person name="Leitch I.J."/>
            <person name="Gaya E."/>
        </authorList>
    </citation>
    <scope>NUCLEOTIDE SEQUENCE</scope>
    <source>
        <strain evidence="9">LIQ254RAFAR</strain>
    </source>
</reference>
<feature type="compositionally biased region" description="Basic and acidic residues" evidence="6">
    <location>
        <begin position="366"/>
        <end position="385"/>
    </location>
</feature>
<keyword evidence="10" id="KW-1185">Reference proteome</keyword>
<evidence type="ECO:0000259" key="8">
    <source>
        <dbReference type="Pfam" id="PF20684"/>
    </source>
</evidence>
<dbReference type="GO" id="GO:0016020">
    <property type="term" value="C:membrane"/>
    <property type="evidence" value="ECO:0007669"/>
    <property type="project" value="UniProtKB-SubCell"/>
</dbReference>
<keyword evidence="2 7" id="KW-0812">Transmembrane</keyword>
<comment type="similarity">
    <text evidence="5">Belongs to the SAT4 family.</text>
</comment>
<keyword evidence="3 7" id="KW-1133">Transmembrane helix</keyword>
<feature type="transmembrane region" description="Helical" evidence="7">
    <location>
        <begin position="275"/>
        <end position="294"/>
    </location>
</feature>
<organism evidence="9 10">
    <name type="scientific">Ramalina farinacea</name>
    <dbReference type="NCBI Taxonomy" id="258253"/>
    <lineage>
        <taxon>Eukaryota</taxon>
        <taxon>Fungi</taxon>
        <taxon>Dikarya</taxon>
        <taxon>Ascomycota</taxon>
        <taxon>Pezizomycotina</taxon>
        <taxon>Lecanoromycetes</taxon>
        <taxon>OSLEUM clade</taxon>
        <taxon>Lecanoromycetidae</taxon>
        <taxon>Lecanorales</taxon>
        <taxon>Lecanorineae</taxon>
        <taxon>Ramalinaceae</taxon>
        <taxon>Ramalina</taxon>
    </lineage>
</organism>
<comment type="subcellular location">
    <subcellularLocation>
        <location evidence="1">Membrane</location>
        <topology evidence="1">Multi-pass membrane protein</topology>
    </subcellularLocation>
</comment>
<evidence type="ECO:0000256" key="4">
    <source>
        <dbReference type="ARBA" id="ARBA00023136"/>
    </source>
</evidence>
<dbReference type="PANTHER" id="PTHR33048">
    <property type="entry name" value="PTH11-LIKE INTEGRAL MEMBRANE PROTEIN (AFU_ORTHOLOGUE AFUA_5G11245)"/>
    <property type="match status" value="1"/>
</dbReference>
<dbReference type="PANTHER" id="PTHR33048:SF158">
    <property type="entry name" value="MEMBRANE PROTEIN PTH11-LIKE, PUTATIVE-RELATED"/>
    <property type="match status" value="1"/>
</dbReference>
<dbReference type="InterPro" id="IPR049326">
    <property type="entry name" value="Rhodopsin_dom_fungi"/>
</dbReference>
<feature type="region of interest" description="Disordered" evidence="6">
    <location>
        <begin position="393"/>
        <end position="412"/>
    </location>
</feature>
<proteinExistence type="inferred from homology"/>
<feature type="transmembrane region" description="Helical" evidence="7">
    <location>
        <begin position="137"/>
        <end position="160"/>
    </location>
</feature>
<evidence type="ECO:0000313" key="10">
    <source>
        <dbReference type="Proteomes" id="UP001161017"/>
    </source>
</evidence>
<evidence type="ECO:0000256" key="3">
    <source>
        <dbReference type="ARBA" id="ARBA00022989"/>
    </source>
</evidence>
<feature type="transmembrane region" description="Helical" evidence="7">
    <location>
        <begin position="223"/>
        <end position="243"/>
    </location>
</feature>
<feature type="transmembrane region" description="Helical" evidence="7">
    <location>
        <begin position="185"/>
        <end position="211"/>
    </location>
</feature>
<evidence type="ECO:0000256" key="5">
    <source>
        <dbReference type="ARBA" id="ARBA00038359"/>
    </source>
</evidence>
<evidence type="ECO:0000313" key="9">
    <source>
        <dbReference type="EMBL" id="MDI1489539.1"/>
    </source>
</evidence>
<evidence type="ECO:0000256" key="7">
    <source>
        <dbReference type="SAM" id="Phobius"/>
    </source>
</evidence>
<sequence length="412" mass="44850">MASDQPAQAVPNFFHAESGSWYINVTCAVCLPVIAVFAGLRAYSKVAMKRKWKWDDLTCTLGILSGVIFICMSLAGASNAKAFTHEIELRKRDDSDVENYRLTLVLESLYGPFVWFIKLSLFVVLVEIFYTLRWLKLLAIGGAVSTGLFYFASVVAYPAMCAPTNGSSEKDYQDQLASSKCHGSFALGITVGVVSVLSDLYLILLPLPAVWGLQLPLRRRLGISAMFLVGLMALTASIISLVYRIKVSREQGNFCAWNILPNWLFAYVSSIPQPIVEMAAGIVVCCMPSALLAINNSIVPRAKTLFTSSSSSSPSHASSSSSPHSSQRPARSSYQPFPPLAASGAVMGRDSPIPPSRYSPTAAARKRMEEMLLREDDVKENDKGSQEVYIMETMRQGSGSESGSDLEAGHGR</sequence>
<feature type="compositionally biased region" description="Low complexity" evidence="6">
    <location>
        <begin position="309"/>
        <end position="333"/>
    </location>
</feature>
<dbReference type="InterPro" id="IPR052337">
    <property type="entry name" value="SAT4-like"/>
</dbReference>
<dbReference type="Proteomes" id="UP001161017">
    <property type="component" value="Unassembled WGS sequence"/>
</dbReference>
<dbReference type="Pfam" id="PF20684">
    <property type="entry name" value="Fung_rhodopsin"/>
    <property type="match status" value="1"/>
</dbReference>
<evidence type="ECO:0000256" key="1">
    <source>
        <dbReference type="ARBA" id="ARBA00004141"/>
    </source>
</evidence>
<dbReference type="AlphaFoldDB" id="A0AA43TVL1"/>
<feature type="transmembrane region" description="Helical" evidence="7">
    <location>
        <begin position="54"/>
        <end position="75"/>
    </location>
</feature>
<accession>A0AA43TVL1</accession>
<keyword evidence="4 7" id="KW-0472">Membrane</keyword>
<evidence type="ECO:0000256" key="2">
    <source>
        <dbReference type="ARBA" id="ARBA00022692"/>
    </source>
</evidence>
<dbReference type="EMBL" id="JAPUFD010000009">
    <property type="protein sequence ID" value="MDI1489539.1"/>
    <property type="molecule type" value="Genomic_DNA"/>
</dbReference>
<evidence type="ECO:0000256" key="6">
    <source>
        <dbReference type="SAM" id="MobiDB-lite"/>
    </source>
</evidence>
<protein>
    <recommendedName>
        <fullName evidence="8">Rhodopsin domain-containing protein</fullName>
    </recommendedName>
</protein>
<feature type="transmembrane region" description="Helical" evidence="7">
    <location>
        <begin position="109"/>
        <end position="130"/>
    </location>
</feature>
<name>A0AA43TVL1_9LECA</name>
<comment type="caution">
    <text evidence="9">The sequence shown here is derived from an EMBL/GenBank/DDBJ whole genome shotgun (WGS) entry which is preliminary data.</text>
</comment>
<feature type="region of interest" description="Disordered" evidence="6">
    <location>
        <begin position="309"/>
        <end position="385"/>
    </location>
</feature>
<gene>
    <name evidence="9" type="ORF">OHK93_008820</name>
</gene>